<organism evidence="17 18">
    <name type="scientific">Geotrypetes seraphini</name>
    <name type="common">Gaboon caecilian</name>
    <name type="synonym">Caecilia seraphini</name>
    <dbReference type="NCBI Taxonomy" id="260995"/>
    <lineage>
        <taxon>Eukaryota</taxon>
        <taxon>Metazoa</taxon>
        <taxon>Chordata</taxon>
        <taxon>Craniata</taxon>
        <taxon>Vertebrata</taxon>
        <taxon>Euteleostomi</taxon>
        <taxon>Amphibia</taxon>
        <taxon>Gymnophiona</taxon>
        <taxon>Geotrypetes</taxon>
    </lineage>
</organism>
<evidence type="ECO:0000256" key="5">
    <source>
        <dbReference type="ARBA" id="ARBA00022723"/>
    </source>
</evidence>
<dbReference type="PRINTS" id="PR00463">
    <property type="entry name" value="EP450I"/>
</dbReference>
<dbReference type="GO" id="GO:0020037">
    <property type="term" value="F:heme binding"/>
    <property type="evidence" value="ECO:0007669"/>
    <property type="project" value="InterPro"/>
</dbReference>
<evidence type="ECO:0000256" key="2">
    <source>
        <dbReference type="ARBA" id="ARBA00004370"/>
    </source>
</evidence>
<keyword evidence="16" id="KW-1133">Transmembrane helix</keyword>
<dbReference type="InterPro" id="IPR036396">
    <property type="entry name" value="Cyt_P450_sf"/>
</dbReference>
<evidence type="ECO:0000256" key="1">
    <source>
        <dbReference type="ARBA" id="ARBA00001971"/>
    </source>
</evidence>
<dbReference type="RefSeq" id="XP_033776312.1">
    <property type="nucleotide sequence ID" value="XM_033920421.1"/>
</dbReference>
<dbReference type="InterPro" id="IPR017972">
    <property type="entry name" value="Cyt_P450_CS"/>
</dbReference>
<reference evidence="18" key="1">
    <citation type="submission" date="2025-08" db="UniProtKB">
        <authorList>
            <consortium name="RefSeq"/>
        </authorList>
    </citation>
    <scope>IDENTIFICATION</scope>
</reference>
<evidence type="ECO:0000256" key="8">
    <source>
        <dbReference type="ARBA" id="ARBA00023033"/>
    </source>
</evidence>
<keyword evidence="15" id="KW-0175">Coiled coil</keyword>
<evidence type="ECO:0000256" key="4">
    <source>
        <dbReference type="ARBA" id="ARBA00022617"/>
    </source>
</evidence>
<keyword evidence="16" id="KW-0812">Transmembrane</keyword>
<dbReference type="PANTHER" id="PTHR24291">
    <property type="entry name" value="CYTOCHROME P450 FAMILY 4"/>
    <property type="match status" value="1"/>
</dbReference>
<keyword evidence="8 14" id="KW-0503">Monooxygenase</keyword>
<dbReference type="CDD" id="cd20616">
    <property type="entry name" value="CYP19A1"/>
    <property type="match status" value="1"/>
</dbReference>
<dbReference type="GO" id="GO:0005783">
    <property type="term" value="C:endoplasmic reticulum"/>
    <property type="evidence" value="ECO:0007669"/>
    <property type="project" value="TreeGrafter"/>
</dbReference>
<keyword evidence="6 14" id="KW-0560">Oxidoreductase</keyword>
<keyword evidence="7 13" id="KW-0408">Iron</keyword>
<evidence type="ECO:0000256" key="7">
    <source>
        <dbReference type="ARBA" id="ARBA00023004"/>
    </source>
</evidence>
<dbReference type="AlphaFoldDB" id="A0A6P8NJX7"/>
<dbReference type="InterPro" id="IPR001128">
    <property type="entry name" value="Cyt_P450"/>
</dbReference>
<dbReference type="OrthoDB" id="1470350at2759"/>
<evidence type="ECO:0000256" key="14">
    <source>
        <dbReference type="RuleBase" id="RU000461"/>
    </source>
</evidence>
<keyword evidence="5 13" id="KW-0479">Metal-binding</keyword>
<dbReference type="FunCoup" id="A0A6P8NJX7">
    <property type="interactions" value="356"/>
</dbReference>
<gene>
    <name evidence="18" type="primary">LOC117348369</name>
</gene>
<name>A0A6P8NJX7_GEOSA</name>
<dbReference type="GO" id="GO:0032355">
    <property type="term" value="P:response to estradiol"/>
    <property type="evidence" value="ECO:0007669"/>
    <property type="project" value="TreeGrafter"/>
</dbReference>
<evidence type="ECO:0000256" key="10">
    <source>
        <dbReference type="ARBA" id="ARBA00038885"/>
    </source>
</evidence>
<dbReference type="GeneID" id="117348369"/>
<evidence type="ECO:0000313" key="17">
    <source>
        <dbReference type="Proteomes" id="UP000515159"/>
    </source>
</evidence>
<dbReference type="PANTHER" id="PTHR24291:SF43">
    <property type="entry name" value="AROMATASE"/>
    <property type="match status" value="1"/>
</dbReference>
<evidence type="ECO:0000256" key="9">
    <source>
        <dbReference type="ARBA" id="ARBA00023136"/>
    </source>
</evidence>
<feature type="transmembrane region" description="Helical" evidence="16">
    <location>
        <begin position="27"/>
        <end position="49"/>
    </location>
</feature>
<dbReference type="FunFam" id="1.10.630.10:FF:000032">
    <property type="entry name" value="Cytochrome P450 aromatase"/>
    <property type="match status" value="1"/>
</dbReference>
<dbReference type="InParanoid" id="A0A6P8NJX7"/>
<dbReference type="InterPro" id="IPR002401">
    <property type="entry name" value="Cyt_P450_E_grp-I"/>
</dbReference>
<comment type="cofactor">
    <cofactor evidence="1 13">
        <name>heme</name>
        <dbReference type="ChEBI" id="CHEBI:30413"/>
    </cofactor>
</comment>
<dbReference type="Proteomes" id="UP000515159">
    <property type="component" value="Chromosome 14"/>
</dbReference>
<keyword evidence="4 13" id="KW-0349">Heme</keyword>
<keyword evidence="9 16" id="KW-0472">Membrane</keyword>
<dbReference type="GO" id="GO:0005506">
    <property type="term" value="F:iron ion binding"/>
    <property type="evidence" value="ECO:0007669"/>
    <property type="project" value="InterPro"/>
</dbReference>
<dbReference type="KEGG" id="gsh:117348369"/>
<dbReference type="GO" id="GO:0016020">
    <property type="term" value="C:membrane"/>
    <property type="evidence" value="ECO:0007669"/>
    <property type="project" value="UniProtKB-SubCell"/>
</dbReference>
<evidence type="ECO:0000256" key="12">
    <source>
        <dbReference type="ARBA" id="ARBA00043174"/>
    </source>
</evidence>
<sequence length="523" mass="59740">MKKRLDKMILEQLNLMHYNITNMVPEVIPAATVPILLFACILLIVWNYVDPASASSSSIPGPGYCLGIGPLLSYGRFLCSGIGKATNYYNSIYGDIVRVWIKGEETILISKSSAAFHVMKHGHYNSRFGSKLGLECVGMNENGLIFNNNTSIWTVVRPFFIKALSGPIITLATEICAKATIANLERLDQVTNEVGNVNALMLMRLIMMETSNRLFLRMPMDEYKMVHKIQKYFDAWQTLLLKPDIYFKISWLYKKYQKEAQNLREEIENLVEKKRQMLHSAETLDKNMDFASQLIFAQNWGDLTKENVDQCILEILIAAPDSLSVSVFFMLMLIANHPGVEAQLLDEIHNVLGDRDIQSDDIPKLKVVENFIYESIRYQPVVDFVMRKALADDVIEGYHVKKGTNIILNLGRMHKLEFFPKPNEFTLKNFEKPVPYRYFQPFGSGPRACAGKYISMVMMKSILVTLLKRYRVQTVRGQCLESLQKNNDLSIHPKETQSCLEMVFLPRSVENCKASKRTELNGL</sequence>
<proteinExistence type="inferred from homology"/>
<feature type="binding site" description="axial binding residue" evidence="13">
    <location>
        <position position="449"/>
    </location>
    <ligand>
        <name>heme</name>
        <dbReference type="ChEBI" id="CHEBI:30413"/>
    </ligand>
    <ligandPart>
        <name>Fe</name>
        <dbReference type="ChEBI" id="CHEBI:18248"/>
    </ligandPart>
</feature>
<evidence type="ECO:0000256" key="16">
    <source>
        <dbReference type="SAM" id="Phobius"/>
    </source>
</evidence>
<protein>
    <recommendedName>
        <fullName evidence="10">aromatase</fullName>
        <ecNumber evidence="10">1.14.14.14</ecNumber>
    </recommendedName>
    <alternativeName>
        <fullName evidence="12">Cytochrome P-450AROM</fullName>
    </alternativeName>
    <alternativeName>
        <fullName evidence="11">Estrogen synthase</fullName>
    </alternativeName>
</protein>
<keyword evidence="17" id="KW-1185">Reference proteome</keyword>
<dbReference type="GO" id="GO:0008585">
    <property type="term" value="P:female gonad development"/>
    <property type="evidence" value="ECO:0007669"/>
    <property type="project" value="TreeGrafter"/>
</dbReference>
<dbReference type="PROSITE" id="PS00086">
    <property type="entry name" value="CYTOCHROME_P450"/>
    <property type="match status" value="1"/>
</dbReference>
<feature type="coiled-coil region" evidence="15">
    <location>
        <begin position="253"/>
        <end position="284"/>
    </location>
</feature>
<evidence type="ECO:0000256" key="13">
    <source>
        <dbReference type="PIRSR" id="PIRSR602401-1"/>
    </source>
</evidence>
<dbReference type="SUPFAM" id="SSF48264">
    <property type="entry name" value="Cytochrome P450"/>
    <property type="match status" value="1"/>
</dbReference>
<dbReference type="EC" id="1.14.14.14" evidence="10"/>
<dbReference type="Pfam" id="PF00067">
    <property type="entry name" value="p450"/>
    <property type="match status" value="1"/>
</dbReference>
<comment type="similarity">
    <text evidence="3 14">Belongs to the cytochrome P450 family.</text>
</comment>
<accession>A0A6P8NJX7</accession>
<evidence type="ECO:0000256" key="3">
    <source>
        <dbReference type="ARBA" id="ARBA00010617"/>
    </source>
</evidence>
<evidence type="ECO:0000256" key="6">
    <source>
        <dbReference type="ARBA" id="ARBA00023002"/>
    </source>
</evidence>
<evidence type="ECO:0000256" key="15">
    <source>
        <dbReference type="SAM" id="Coils"/>
    </source>
</evidence>
<evidence type="ECO:0000313" key="18">
    <source>
        <dbReference type="RefSeq" id="XP_033776312.1"/>
    </source>
</evidence>
<dbReference type="InterPro" id="IPR050196">
    <property type="entry name" value="Cytochrome_P450_Monoox"/>
</dbReference>
<comment type="subcellular location">
    <subcellularLocation>
        <location evidence="2">Membrane</location>
    </subcellularLocation>
</comment>
<dbReference type="Gene3D" id="1.10.630.10">
    <property type="entry name" value="Cytochrome P450"/>
    <property type="match status" value="1"/>
</dbReference>
<dbReference type="GO" id="GO:0070330">
    <property type="term" value="F:aromatase activity"/>
    <property type="evidence" value="ECO:0007669"/>
    <property type="project" value="UniProtKB-EC"/>
</dbReference>
<evidence type="ECO:0000256" key="11">
    <source>
        <dbReference type="ARBA" id="ARBA00042499"/>
    </source>
</evidence>